<dbReference type="InterPro" id="IPR000008">
    <property type="entry name" value="C2_dom"/>
</dbReference>
<accession>A0ABM1T846</accession>
<feature type="compositionally biased region" description="Low complexity" evidence="3">
    <location>
        <begin position="10"/>
        <end position="21"/>
    </location>
</feature>
<gene>
    <name evidence="6" type="primary">LOC106468035</name>
</gene>
<dbReference type="PANTHER" id="PTHR45911">
    <property type="entry name" value="C2 DOMAIN-CONTAINING PROTEIN"/>
    <property type="match status" value="1"/>
</dbReference>
<dbReference type="SMART" id="SM00239">
    <property type="entry name" value="C2"/>
    <property type="match status" value="1"/>
</dbReference>
<dbReference type="RefSeq" id="XP_022252052.1">
    <property type="nucleotide sequence ID" value="XM_022396344.1"/>
</dbReference>
<evidence type="ECO:0000256" key="3">
    <source>
        <dbReference type="SAM" id="MobiDB-lite"/>
    </source>
</evidence>
<dbReference type="Pfam" id="PF00168">
    <property type="entry name" value="C2"/>
    <property type="match status" value="1"/>
</dbReference>
<keyword evidence="1" id="KW-0479">Metal-binding</keyword>
<organism evidence="5 6">
    <name type="scientific">Limulus polyphemus</name>
    <name type="common">Atlantic horseshoe crab</name>
    <dbReference type="NCBI Taxonomy" id="6850"/>
    <lineage>
        <taxon>Eukaryota</taxon>
        <taxon>Metazoa</taxon>
        <taxon>Ecdysozoa</taxon>
        <taxon>Arthropoda</taxon>
        <taxon>Chelicerata</taxon>
        <taxon>Merostomata</taxon>
        <taxon>Xiphosura</taxon>
        <taxon>Limulidae</taxon>
        <taxon>Limulus</taxon>
    </lineage>
</organism>
<feature type="region of interest" description="Disordered" evidence="3">
    <location>
        <begin position="1"/>
        <end position="27"/>
    </location>
</feature>
<dbReference type="PROSITE" id="PS50004">
    <property type="entry name" value="C2"/>
    <property type="match status" value="1"/>
</dbReference>
<reference evidence="6" key="1">
    <citation type="submission" date="2025-08" db="UniProtKB">
        <authorList>
            <consortium name="RefSeq"/>
        </authorList>
    </citation>
    <scope>IDENTIFICATION</scope>
    <source>
        <tissue evidence="6">Muscle</tissue>
    </source>
</reference>
<proteinExistence type="predicted"/>
<keyword evidence="2" id="KW-0106">Calcium</keyword>
<protein>
    <submittedName>
        <fullName evidence="6">E3 ubiquitin-protein ligase Nedd-4-like</fullName>
    </submittedName>
</protein>
<keyword evidence="5" id="KW-1185">Reference proteome</keyword>
<dbReference type="Proteomes" id="UP000694941">
    <property type="component" value="Unplaced"/>
</dbReference>
<dbReference type="GeneID" id="106468035"/>
<evidence type="ECO:0000313" key="5">
    <source>
        <dbReference type="Proteomes" id="UP000694941"/>
    </source>
</evidence>
<feature type="region of interest" description="Disordered" evidence="3">
    <location>
        <begin position="121"/>
        <end position="142"/>
    </location>
</feature>
<evidence type="ECO:0000313" key="6">
    <source>
        <dbReference type="RefSeq" id="XP_022252052.1"/>
    </source>
</evidence>
<name>A0ABM1T846_LIMPO</name>
<sequence>MATSRIYGWNDSSSSDSSVNSQENEPSRLLRIRVIAGHDLAKKDIFGASDPYVRIDLMRNEAETGNNNREEENVIDSVYTKTKKKTLNPKWDEEFIFRVKPSHHKLVLQVFDENRLLSRGGNRRAETGQTSRGEASAKVRYQ</sequence>
<dbReference type="PANTHER" id="PTHR45911:SF3">
    <property type="entry name" value="DYSFERLIN-RELATED"/>
    <property type="match status" value="1"/>
</dbReference>
<evidence type="ECO:0000256" key="1">
    <source>
        <dbReference type="ARBA" id="ARBA00022723"/>
    </source>
</evidence>
<evidence type="ECO:0000256" key="2">
    <source>
        <dbReference type="ARBA" id="ARBA00022837"/>
    </source>
</evidence>
<evidence type="ECO:0000259" key="4">
    <source>
        <dbReference type="PROSITE" id="PS50004"/>
    </source>
</evidence>
<dbReference type="Gene3D" id="2.60.40.150">
    <property type="entry name" value="C2 domain"/>
    <property type="match status" value="1"/>
</dbReference>
<dbReference type="SUPFAM" id="SSF49562">
    <property type="entry name" value="C2 domain (Calcium/lipid-binding domain, CaLB)"/>
    <property type="match status" value="1"/>
</dbReference>
<dbReference type="InterPro" id="IPR035892">
    <property type="entry name" value="C2_domain_sf"/>
</dbReference>
<feature type="domain" description="C2" evidence="4">
    <location>
        <begin position="11"/>
        <end position="142"/>
    </location>
</feature>